<name>A0AA40X5V7_9GAMM</name>
<reference evidence="1" key="3">
    <citation type="submission" date="2020-11" db="EMBL/GenBank/DDBJ databases">
        <authorList>
            <person name="Lee S.D."/>
        </authorList>
    </citation>
    <scope>NUCLEOTIDE SEQUENCE</scope>
    <source>
        <strain evidence="1">SAP-2</strain>
    </source>
</reference>
<protein>
    <submittedName>
        <fullName evidence="1">Uncharacterized protein</fullName>
    </submittedName>
</protein>
<dbReference type="Proteomes" id="UP000192722">
    <property type="component" value="Unassembled WGS sequence"/>
</dbReference>
<sequence length="63" mass="7434">MKFDNEDAFKLASKFMDSNAEKLTEVTYFVKFLESYTKFDEWLKSEHPIESAKNAKKTLKFTS</sequence>
<dbReference type="EMBL" id="MRWD01000002">
    <property type="protein sequence ID" value="ORJ23054.1"/>
    <property type="molecule type" value="Genomic_DNA"/>
</dbReference>
<evidence type="ECO:0000313" key="4">
    <source>
        <dbReference type="Proteomes" id="UP000705283"/>
    </source>
</evidence>
<evidence type="ECO:0000313" key="1">
    <source>
        <dbReference type="EMBL" id="MBF6639217.1"/>
    </source>
</evidence>
<gene>
    <name evidence="2" type="ORF">BS639_01505</name>
    <name evidence="1" type="ORF">ITX54_21380</name>
</gene>
<proteinExistence type="predicted"/>
<comment type="caution">
    <text evidence="1">The sequence shown here is derived from an EMBL/GenBank/DDBJ whole genome shotgun (WGS) entry which is preliminary data.</text>
</comment>
<reference evidence="1" key="4">
    <citation type="submission" date="2022-09" db="EMBL/GenBank/DDBJ databases">
        <title>Rouxiella aceris sp. nov., isolated from tree sap and emended description of the genus Rhouxiella.</title>
        <authorList>
            <person name="Kim I.S."/>
        </authorList>
    </citation>
    <scope>NUCLEOTIDE SEQUENCE</scope>
    <source>
        <strain evidence="1">SAP-2</strain>
    </source>
</reference>
<dbReference type="Proteomes" id="UP000705283">
    <property type="component" value="Unassembled WGS sequence"/>
</dbReference>
<reference evidence="2" key="1">
    <citation type="submission" date="2016-12" db="EMBL/GenBank/DDBJ databases">
        <authorList>
            <person name="Le Fleche-Mateos A."/>
        </authorList>
    </citation>
    <scope>NUCLEOTIDE SEQUENCE</scope>
    <source>
        <strain evidence="2">213</strain>
    </source>
</reference>
<reference evidence="2 3" key="2">
    <citation type="journal article" date="2017" name="Int. J. Syst. Evol. Microbiol.">
        <title>Rouxiella badensis sp. nov. and Rouxiella silvae sp. nov. isolated from peat bog soil in Germany and emendation of the genus description.</title>
        <authorList>
            <person name="Le Fleche-Mateos A."/>
            <person name="Kugler J.H."/>
            <person name="Hansen S.H."/>
            <person name="Syldatk C."/>
            <person name="Hausmann R."/>
            <person name="Lomprez F."/>
            <person name="Vandenbogaert M."/>
            <person name="Manuguerra J.C."/>
            <person name="Grimont P.A."/>
        </authorList>
    </citation>
    <scope>NUCLEOTIDE SEQUENCE [LARGE SCALE GENOMIC DNA]</scope>
    <source>
        <strain evidence="2 3">213</strain>
    </source>
</reference>
<dbReference type="EMBL" id="JADMKS010000010">
    <property type="protein sequence ID" value="MBF6639217.1"/>
    <property type="molecule type" value="Genomic_DNA"/>
</dbReference>
<evidence type="ECO:0000313" key="2">
    <source>
        <dbReference type="EMBL" id="ORJ23054.1"/>
    </source>
</evidence>
<organism evidence="1 4">
    <name type="scientific">Rouxiella silvae</name>
    <dbReference type="NCBI Taxonomy" id="1646373"/>
    <lineage>
        <taxon>Bacteria</taxon>
        <taxon>Pseudomonadati</taxon>
        <taxon>Pseudomonadota</taxon>
        <taxon>Gammaproteobacteria</taxon>
        <taxon>Enterobacterales</taxon>
        <taxon>Yersiniaceae</taxon>
        <taxon>Rouxiella</taxon>
    </lineage>
</organism>
<evidence type="ECO:0000313" key="3">
    <source>
        <dbReference type="Proteomes" id="UP000192722"/>
    </source>
</evidence>
<keyword evidence="3" id="KW-1185">Reference proteome</keyword>
<dbReference type="RefSeq" id="WP_055783471.1">
    <property type="nucleotide sequence ID" value="NZ_CBCSCF010000006.1"/>
</dbReference>
<accession>A0AA40X5V7</accession>
<dbReference type="AlphaFoldDB" id="A0AA40X5V7"/>